<keyword evidence="2" id="KW-1185">Reference proteome</keyword>
<reference evidence="1 2" key="1">
    <citation type="submission" date="2018-07" db="EMBL/GenBank/DDBJ databases">
        <title>Complete genome sequencing of Ornithinimicrobium sp. AMA3305.</title>
        <authorList>
            <person name="Bae J.-W."/>
        </authorList>
    </citation>
    <scope>NUCLEOTIDE SEQUENCE [LARGE SCALE GENOMIC DNA]</scope>
    <source>
        <strain evidence="1 2">AMA3305</strain>
    </source>
</reference>
<sequence>MGLGTRDVMEHTRDLEALGLLRSSGRMSGGHQPTAMGRTVVRELQESQATGQDRYDHTAREILRHMAEKGQDVTWTEVASWNLHMPGLPEVTEQERETCMKVLESQGYIHGFHSAQQDFVRTRLEPKGRVVLGRPDVSLTGSLFSGSSSVTYDQRSGVHGSFTNHGGNVQIGDQNVMVAPISNDQRQQVLADVQAVRALLDANPEYDATARAKVVESLDEIEAEANGPRDPGVIRRLAENASGAAVAALGSSGGIAIAEALGRLLTTLG</sequence>
<evidence type="ECO:0000313" key="2">
    <source>
        <dbReference type="Proteomes" id="UP000253790"/>
    </source>
</evidence>
<dbReference type="EMBL" id="CP031229">
    <property type="protein sequence ID" value="AXH96585.1"/>
    <property type="molecule type" value="Genomic_DNA"/>
</dbReference>
<dbReference type="KEGG" id="orn:DV701_11025"/>
<accession>A0A345NNH7</accession>
<protein>
    <submittedName>
        <fullName evidence="1">Uncharacterized protein</fullName>
    </submittedName>
</protein>
<dbReference type="Proteomes" id="UP000253790">
    <property type="component" value="Chromosome"/>
</dbReference>
<dbReference type="AlphaFoldDB" id="A0A345NNH7"/>
<evidence type="ECO:0000313" key="1">
    <source>
        <dbReference type="EMBL" id="AXH96585.1"/>
    </source>
</evidence>
<organism evidence="1 2">
    <name type="scientific">Ornithinimicrobium avium</name>
    <dbReference type="NCBI Taxonomy" id="2283195"/>
    <lineage>
        <taxon>Bacteria</taxon>
        <taxon>Bacillati</taxon>
        <taxon>Actinomycetota</taxon>
        <taxon>Actinomycetes</taxon>
        <taxon>Micrococcales</taxon>
        <taxon>Ornithinimicrobiaceae</taxon>
        <taxon>Ornithinimicrobium</taxon>
    </lineage>
</organism>
<name>A0A345NNH7_9MICO</name>
<gene>
    <name evidence="1" type="ORF">DV701_11025</name>
</gene>
<proteinExistence type="predicted"/>